<comment type="function">
    <text evidence="6">Component of the NuA4 histone acetyltransferase complex which is involved in transcriptional activation of selected genes principally by acetylation of nucleosomal histone H4 and H2A. The NuA4 complex is also involved in DNA repair. Involved in gene silencing by neighboring heterochromatin, blockage of the silencing spreading along the chromosome, and required for cell cycle progression through G2/M.</text>
</comment>
<organism evidence="10 11">
    <name type="scientific">Terfezia boudieri ATCC MYA-4762</name>
    <dbReference type="NCBI Taxonomy" id="1051890"/>
    <lineage>
        <taxon>Eukaryota</taxon>
        <taxon>Fungi</taxon>
        <taxon>Dikarya</taxon>
        <taxon>Ascomycota</taxon>
        <taxon>Pezizomycotina</taxon>
        <taxon>Pezizomycetes</taxon>
        <taxon>Pezizales</taxon>
        <taxon>Pezizaceae</taxon>
        <taxon>Terfezia</taxon>
    </lineage>
</organism>
<feature type="region of interest" description="Disordered" evidence="8">
    <location>
        <begin position="311"/>
        <end position="335"/>
    </location>
</feature>
<sequence>MTRSTAAGNRFRTRKLSTKQSLAVLRESQIDSIDDDGQRYIPQIETGVDQREEIEHHLQAAISASQTAVVGGQVPQIYIPTPDASKTICEYEALYPKRFSQPNSYIRFSSTVEDCCGTAYCMDSDDDKFLQKLNSNKRSTGAQCSEDTFEEVMQHFENTVAAKLPYLHLESDIEEKITPLKDMEEAFDESHSSAVRKFAKDIYDHWRQRRIARGGRTIMPTIRIESGADKDDDPYVCFRKFEHRQVRKTRRTDAQSTEKLKKLRQEMEMARAIVADVLAREKMRKESILVSQNIFELRTAVKDFKRKNNLRGDDEDLYESSKSRKTNLLPPPLPVRAGAQNIVRVGSDMRPPEAELTQLSEAQRKKVDKWRGAVEAGQQKRMHSNMGVEDYTEMPISDLDLSRAFDDYRAVQTFYLPSPPPSLSPVQSPREGHFDELRHMPIICSENINNTSQKSLPQYRRRIGRGGRLFIDRKNLPMISPKKRDSISEIVLDRFKYDNFEDDPIYEYPVDYNSTFALRYRARMLSPPTENHHITPQQYAMRRQQAQELLAAQGHALPTPQSATRS</sequence>
<evidence type="ECO:0000256" key="4">
    <source>
        <dbReference type="ARBA" id="ARBA00023163"/>
    </source>
</evidence>
<evidence type="ECO:0000256" key="2">
    <source>
        <dbReference type="ARBA" id="ARBA00008035"/>
    </source>
</evidence>
<dbReference type="Proteomes" id="UP000267821">
    <property type="component" value="Unassembled WGS sequence"/>
</dbReference>
<evidence type="ECO:0000256" key="3">
    <source>
        <dbReference type="ARBA" id="ARBA00023015"/>
    </source>
</evidence>
<comment type="similarity">
    <text evidence="2 7">Belongs to the enhancer of polycomb family.</text>
</comment>
<evidence type="ECO:0000256" key="1">
    <source>
        <dbReference type="ARBA" id="ARBA00004123"/>
    </source>
</evidence>
<keyword evidence="5 7" id="KW-0539">Nucleus</keyword>
<gene>
    <name evidence="10" type="ORF">L211DRAFT_117046</name>
</gene>
<accession>A0A3N4LVY4</accession>
<reference evidence="10 11" key="1">
    <citation type="journal article" date="2018" name="Nat. Ecol. Evol.">
        <title>Pezizomycetes genomes reveal the molecular basis of ectomycorrhizal truffle lifestyle.</title>
        <authorList>
            <person name="Murat C."/>
            <person name="Payen T."/>
            <person name="Noel B."/>
            <person name="Kuo A."/>
            <person name="Morin E."/>
            <person name="Chen J."/>
            <person name="Kohler A."/>
            <person name="Krizsan K."/>
            <person name="Balestrini R."/>
            <person name="Da Silva C."/>
            <person name="Montanini B."/>
            <person name="Hainaut M."/>
            <person name="Levati E."/>
            <person name="Barry K.W."/>
            <person name="Belfiori B."/>
            <person name="Cichocki N."/>
            <person name="Clum A."/>
            <person name="Dockter R.B."/>
            <person name="Fauchery L."/>
            <person name="Guy J."/>
            <person name="Iotti M."/>
            <person name="Le Tacon F."/>
            <person name="Lindquist E.A."/>
            <person name="Lipzen A."/>
            <person name="Malagnac F."/>
            <person name="Mello A."/>
            <person name="Molinier V."/>
            <person name="Miyauchi S."/>
            <person name="Poulain J."/>
            <person name="Riccioni C."/>
            <person name="Rubini A."/>
            <person name="Sitrit Y."/>
            <person name="Splivallo R."/>
            <person name="Traeger S."/>
            <person name="Wang M."/>
            <person name="Zifcakova L."/>
            <person name="Wipf D."/>
            <person name="Zambonelli A."/>
            <person name="Paolocci F."/>
            <person name="Nowrousian M."/>
            <person name="Ottonello S."/>
            <person name="Baldrian P."/>
            <person name="Spatafora J.W."/>
            <person name="Henrissat B."/>
            <person name="Nagy L.G."/>
            <person name="Aury J.M."/>
            <person name="Wincker P."/>
            <person name="Grigoriev I.V."/>
            <person name="Bonfante P."/>
            <person name="Martin F.M."/>
        </authorList>
    </citation>
    <scope>NUCLEOTIDE SEQUENCE [LARGE SCALE GENOMIC DNA]</scope>
    <source>
        <strain evidence="10 11">ATCC MYA-4762</strain>
    </source>
</reference>
<keyword evidence="11" id="KW-1185">Reference proteome</keyword>
<keyword evidence="4 7" id="KW-0804">Transcription</keyword>
<dbReference type="GO" id="GO:0035267">
    <property type="term" value="C:NuA4 histone acetyltransferase complex"/>
    <property type="evidence" value="ECO:0007669"/>
    <property type="project" value="InterPro"/>
</dbReference>
<protein>
    <recommendedName>
        <fullName evidence="7">Enhancer of polycomb-like protein</fullName>
    </recommendedName>
</protein>
<dbReference type="GO" id="GO:0006357">
    <property type="term" value="P:regulation of transcription by RNA polymerase II"/>
    <property type="evidence" value="ECO:0007669"/>
    <property type="project" value="InterPro"/>
</dbReference>
<evidence type="ECO:0000256" key="6">
    <source>
        <dbReference type="ARBA" id="ARBA00025513"/>
    </source>
</evidence>
<dbReference type="OrthoDB" id="435275at2759"/>
<name>A0A3N4LVY4_9PEZI</name>
<dbReference type="STRING" id="1051890.A0A3N4LVY4"/>
<dbReference type="Pfam" id="PF10513">
    <property type="entry name" value="EPL1"/>
    <property type="match status" value="1"/>
</dbReference>
<dbReference type="InParanoid" id="A0A3N4LVY4"/>
<dbReference type="EMBL" id="ML121538">
    <property type="protein sequence ID" value="RPB25342.1"/>
    <property type="molecule type" value="Genomic_DNA"/>
</dbReference>
<evidence type="ECO:0000256" key="8">
    <source>
        <dbReference type="SAM" id="MobiDB-lite"/>
    </source>
</evidence>
<dbReference type="GO" id="GO:0005634">
    <property type="term" value="C:nucleus"/>
    <property type="evidence" value="ECO:0007669"/>
    <property type="project" value="UniProtKB-SubCell"/>
</dbReference>
<evidence type="ECO:0000259" key="9">
    <source>
        <dbReference type="Pfam" id="PF10513"/>
    </source>
</evidence>
<evidence type="ECO:0000313" key="10">
    <source>
        <dbReference type="EMBL" id="RPB25342.1"/>
    </source>
</evidence>
<evidence type="ECO:0000256" key="7">
    <source>
        <dbReference type="RuleBase" id="RU361124"/>
    </source>
</evidence>
<feature type="domain" description="Enhancer of polycomb-like N-terminal" evidence="9">
    <location>
        <begin position="12"/>
        <end position="158"/>
    </location>
</feature>
<comment type="subcellular location">
    <subcellularLocation>
        <location evidence="1 7">Nucleus</location>
    </subcellularLocation>
</comment>
<dbReference type="InterPro" id="IPR019542">
    <property type="entry name" value="Enhancer_polycomb-like_N"/>
</dbReference>
<evidence type="ECO:0000313" key="11">
    <source>
        <dbReference type="Proteomes" id="UP000267821"/>
    </source>
</evidence>
<dbReference type="PANTHER" id="PTHR14898">
    <property type="entry name" value="ENHANCER OF POLYCOMB"/>
    <property type="match status" value="1"/>
</dbReference>
<keyword evidence="3 7" id="KW-0805">Transcription regulation</keyword>
<dbReference type="AlphaFoldDB" id="A0A3N4LVY4"/>
<evidence type="ECO:0000256" key="5">
    <source>
        <dbReference type="ARBA" id="ARBA00023242"/>
    </source>
</evidence>
<dbReference type="InterPro" id="IPR024943">
    <property type="entry name" value="Enhancer_polycomb"/>
</dbReference>
<proteinExistence type="inferred from homology"/>